<dbReference type="PANTHER" id="PTHR33308:SF9">
    <property type="entry name" value="PEPTIDOGLYCAN HYDROLASE FLGJ"/>
    <property type="match status" value="1"/>
</dbReference>
<dbReference type="GO" id="GO:0044781">
    <property type="term" value="P:bacterial-type flagellum organization"/>
    <property type="evidence" value="ECO:0007669"/>
    <property type="project" value="UniProtKB-KW"/>
</dbReference>
<organism evidence="4 5">
    <name type="scientific">SAR86 cluster bacterium</name>
    <dbReference type="NCBI Taxonomy" id="2030880"/>
    <lineage>
        <taxon>Bacteria</taxon>
        <taxon>Pseudomonadati</taxon>
        <taxon>Pseudomonadota</taxon>
        <taxon>Gammaproteobacteria</taxon>
        <taxon>SAR86 cluster</taxon>
    </lineage>
</organism>
<gene>
    <name evidence="4" type="ORF">COA71_09540</name>
</gene>
<dbReference type="GO" id="GO:0071973">
    <property type="term" value="P:bacterial-type flagellum-dependent cell motility"/>
    <property type="evidence" value="ECO:0007669"/>
    <property type="project" value="TreeGrafter"/>
</dbReference>
<dbReference type="Proteomes" id="UP000228987">
    <property type="component" value="Unassembled WGS sequence"/>
</dbReference>
<evidence type="ECO:0000259" key="3">
    <source>
        <dbReference type="Pfam" id="PF10135"/>
    </source>
</evidence>
<proteinExistence type="predicted"/>
<dbReference type="GO" id="GO:0016787">
    <property type="term" value="F:hydrolase activity"/>
    <property type="evidence" value="ECO:0007669"/>
    <property type="project" value="UniProtKB-KW"/>
</dbReference>
<dbReference type="PANTHER" id="PTHR33308">
    <property type="entry name" value="PEPTIDOGLYCAN HYDROLASE FLGJ"/>
    <property type="match status" value="1"/>
</dbReference>
<sequence>MGKVEAGLANVYNDFSGLSQLRHQASENPELAAKEVAQQFESIFVSMVMKAMRDAGPKGGLFNSDQMEAYQGMFDQQLAVNLSNSGGLGLASMIEKQITLSQR</sequence>
<evidence type="ECO:0000313" key="4">
    <source>
        <dbReference type="EMBL" id="PCJ40836.1"/>
    </source>
</evidence>
<dbReference type="AlphaFoldDB" id="A0A2A5CBW1"/>
<dbReference type="EMBL" id="NVWI01000007">
    <property type="protein sequence ID" value="PCJ40836.1"/>
    <property type="molecule type" value="Genomic_DNA"/>
</dbReference>
<protein>
    <recommendedName>
        <fullName evidence="3">Flagellar protein FlgJ N-terminal domain-containing protein</fullName>
    </recommendedName>
</protein>
<accession>A0A2A5CBW1</accession>
<comment type="caution">
    <text evidence="4">The sequence shown here is derived from an EMBL/GenBank/DDBJ whole genome shotgun (WGS) entry which is preliminary data.</text>
</comment>
<keyword evidence="1" id="KW-1005">Bacterial flagellum biogenesis</keyword>
<dbReference type="InterPro" id="IPR019301">
    <property type="entry name" value="Flagellar_prot_FlgJ_N"/>
</dbReference>
<evidence type="ECO:0000313" key="5">
    <source>
        <dbReference type="Proteomes" id="UP000228987"/>
    </source>
</evidence>
<name>A0A2A5CBW1_9GAMM</name>
<reference evidence="5" key="1">
    <citation type="submission" date="2017-08" db="EMBL/GenBank/DDBJ databases">
        <title>A dynamic microbial community with high functional redundancy inhabits the cold, oxic subseafloor aquifer.</title>
        <authorList>
            <person name="Tully B.J."/>
            <person name="Wheat C.G."/>
            <person name="Glazer B.T."/>
            <person name="Huber J.A."/>
        </authorList>
    </citation>
    <scope>NUCLEOTIDE SEQUENCE [LARGE SCALE GENOMIC DNA]</scope>
</reference>
<dbReference type="InterPro" id="IPR051056">
    <property type="entry name" value="Glycosyl_Hydrolase_73"/>
</dbReference>
<evidence type="ECO:0000256" key="2">
    <source>
        <dbReference type="ARBA" id="ARBA00022801"/>
    </source>
</evidence>
<feature type="domain" description="Flagellar protein FlgJ N-terminal" evidence="3">
    <location>
        <begin position="50"/>
        <end position="97"/>
    </location>
</feature>
<evidence type="ECO:0000256" key="1">
    <source>
        <dbReference type="ARBA" id="ARBA00022795"/>
    </source>
</evidence>
<dbReference type="Pfam" id="PF10135">
    <property type="entry name" value="Rod-binding"/>
    <property type="match status" value="1"/>
</dbReference>
<dbReference type="PRINTS" id="PR01002">
    <property type="entry name" value="FLGFLGJ"/>
</dbReference>
<keyword evidence="2" id="KW-0378">Hydrolase</keyword>